<comment type="subcellular location">
    <subcellularLocation>
        <location evidence="2">Membrane</location>
        <topology evidence="2">Single-pass type I membrane protein</topology>
    </subcellularLocation>
</comment>
<dbReference type="GO" id="GO:0030424">
    <property type="term" value="C:axon"/>
    <property type="evidence" value="ECO:0007669"/>
    <property type="project" value="TreeGrafter"/>
</dbReference>
<dbReference type="GO" id="GO:0005524">
    <property type="term" value="F:ATP binding"/>
    <property type="evidence" value="ECO:0007669"/>
    <property type="project" value="UniProtKB-KW"/>
</dbReference>
<evidence type="ECO:0000256" key="6">
    <source>
        <dbReference type="ARBA" id="ARBA00022685"/>
    </source>
</evidence>
<dbReference type="WBParaSite" id="SMUV_0000684301-mRNA-1">
    <property type="protein sequence ID" value="SMUV_0000684301-mRNA-1"/>
    <property type="gene ID" value="SMUV_0000684301"/>
</dbReference>
<keyword evidence="10" id="KW-0677">Repeat</keyword>
<keyword evidence="6" id="KW-0165">Cleavage on pair of basic residues</keyword>
<keyword evidence="11" id="KW-0547">Nucleotide-binding</keyword>
<dbReference type="PANTHER" id="PTHR24416:SF525">
    <property type="entry name" value="INSULIN-LIKE RECEPTOR"/>
    <property type="match status" value="1"/>
</dbReference>
<dbReference type="GO" id="GO:0042593">
    <property type="term" value="P:glucose homeostasis"/>
    <property type="evidence" value="ECO:0007669"/>
    <property type="project" value="TreeGrafter"/>
</dbReference>
<comment type="cofactor">
    <cofactor evidence="1">
        <name>Mn(2+)</name>
        <dbReference type="ChEBI" id="CHEBI:29035"/>
    </cofactor>
</comment>
<dbReference type="CDD" id="cd00064">
    <property type="entry name" value="FU"/>
    <property type="match status" value="1"/>
</dbReference>
<dbReference type="InterPro" id="IPR020635">
    <property type="entry name" value="Tyr_kinase_cat_dom"/>
</dbReference>
<accession>A0A0N5AQ89</accession>
<dbReference type="InterPro" id="IPR000719">
    <property type="entry name" value="Prot_kinase_dom"/>
</dbReference>
<evidence type="ECO:0000259" key="20">
    <source>
        <dbReference type="PROSITE" id="PS50011"/>
    </source>
</evidence>
<evidence type="ECO:0000256" key="5">
    <source>
        <dbReference type="ARBA" id="ARBA00022679"/>
    </source>
</evidence>
<evidence type="ECO:0000313" key="22">
    <source>
        <dbReference type="WBParaSite" id="SMUV_0000684301-mRNA-1"/>
    </source>
</evidence>
<organism evidence="21 22">
    <name type="scientific">Syphacia muris</name>
    <dbReference type="NCBI Taxonomy" id="451379"/>
    <lineage>
        <taxon>Eukaryota</taxon>
        <taxon>Metazoa</taxon>
        <taxon>Ecdysozoa</taxon>
        <taxon>Nematoda</taxon>
        <taxon>Chromadorea</taxon>
        <taxon>Rhabditida</taxon>
        <taxon>Spirurina</taxon>
        <taxon>Oxyuridomorpha</taxon>
        <taxon>Oxyuroidea</taxon>
        <taxon>Oxyuridae</taxon>
        <taxon>Syphacia</taxon>
    </lineage>
</organism>
<dbReference type="InterPro" id="IPR006211">
    <property type="entry name" value="Furin-like_Cys-rich_dom"/>
</dbReference>
<dbReference type="Gene3D" id="3.80.20.20">
    <property type="entry name" value="Receptor L-domain"/>
    <property type="match status" value="2"/>
</dbReference>
<evidence type="ECO:0000256" key="10">
    <source>
        <dbReference type="ARBA" id="ARBA00022737"/>
    </source>
</evidence>
<evidence type="ECO:0000256" key="12">
    <source>
        <dbReference type="ARBA" id="ARBA00022777"/>
    </source>
</evidence>
<dbReference type="PANTHER" id="PTHR24416">
    <property type="entry name" value="TYROSINE-PROTEIN KINASE RECEPTOR"/>
    <property type="match status" value="1"/>
</dbReference>
<name>A0A0N5AQ89_9BILA</name>
<dbReference type="Pfam" id="PF00757">
    <property type="entry name" value="Furin-like"/>
    <property type="match status" value="1"/>
</dbReference>
<keyword evidence="9" id="KW-0732">Signal</keyword>
<feature type="domain" description="Protein kinase" evidence="20">
    <location>
        <begin position="466"/>
        <end position="733"/>
    </location>
</feature>
<keyword evidence="21" id="KW-1185">Reference proteome</keyword>
<evidence type="ECO:0000256" key="4">
    <source>
        <dbReference type="ARBA" id="ARBA00022553"/>
    </source>
</evidence>
<evidence type="ECO:0000256" key="3">
    <source>
        <dbReference type="ARBA" id="ARBA00011902"/>
    </source>
</evidence>
<evidence type="ECO:0000256" key="13">
    <source>
        <dbReference type="ARBA" id="ARBA00022840"/>
    </source>
</evidence>
<dbReference type="Gene3D" id="1.10.510.10">
    <property type="entry name" value="Transferase(Phosphotransferase) domain 1"/>
    <property type="match status" value="1"/>
</dbReference>
<keyword evidence="18" id="KW-0325">Glycoprotein</keyword>
<dbReference type="EC" id="2.7.10.1" evidence="3"/>
<dbReference type="Pfam" id="PF07714">
    <property type="entry name" value="PK_Tyr_Ser-Thr"/>
    <property type="match status" value="1"/>
</dbReference>
<dbReference type="GO" id="GO:0043410">
    <property type="term" value="P:positive regulation of MAPK cascade"/>
    <property type="evidence" value="ECO:0007669"/>
    <property type="project" value="TreeGrafter"/>
</dbReference>
<keyword evidence="12" id="KW-0418">Kinase</keyword>
<evidence type="ECO:0000256" key="2">
    <source>
        <dbReference type="ARBA" id="ARBA00004479"/>
    </source>
</evidence>
<dbReference type="GO" id="GO:0046872">
    <property type="term" value="F:metal ion binding"/>
    <property type="evidence" value="ECO:0007669"/>
    <property type="project" value="UniProtKB-KW"/>
</dbReference>
<dbReference type="GO" id="GO:0043560">
    <property type="term" value="F:insulin receptor substrate binding"/>
    <property type="evidence" value="ECO:0007669"/>
    <property type="project" value="TreeGrafter"/>
</dbReference>
<keyword evidence="15" id="KW-0472">Membrane</keyword>
<dbReference type="SUPFAM" id="SSF57184">
    <property type="entry name" value="Growth factor receptor domain"/>
    <property type="match status" value="1"/>
</dbReference>
<keyword evidence="5" id="KW-0808">Transferase</keyword>
<dbReference type="GO" id="GO:0051897">
    <property type="term" value="P:positive regulation of phosphatidylinositol 3-kinase/protein kinase B signal transduction"/>
    <property type="evidence" value="ECO:0007669"/>
    <property type="project" value="TreeGrafter"/>
</dbReference>
<protein>
    <recommendedName>
        <fullName evidence="3">receptor protein-tyrosine kinase</fullName>
        <ecNumber evidence="3">2.7.10.1</ecNumber>
    </recommendedName>
</protein>
<evidence type="ECO:0000256" key="19">
    <source>
        <dbReference type="ARBA" id="ARBA00051243"/>
    </source>
</evidence>
<keyword evidence="8" id="KW-0479">Metal-binding</keyword>
<dbReference type="PRINTS" id="PR00109">
    <property type="entry name" value="TYRKINASE"/>
</dbReference>
<keyword evidence="4" id="KW-0597">Phosphoprotein</keyword>
<comment type="catalytic activity">
    <reaction evidence="19">
        <text>L-tyrosyl-[protein] + ATP = O-phospho-L-tyrosyl-[protein] + ADP + H(+)</text>
        <dbReference type="Rhea" id="RHEA:10596"/>
        <dbReference type="Rhea" id="RHEA-COMP:10136"/>
        <dbReference type="Rhea" id="RHEA-COMP:20101"/>
        <dbReference type="ChEBI" id="CHEBI:15378"/>
        <dbReference type="ChEBI" id="CHEBI:30616"/>
        <dbReference type="ChEBI" id="CHEBI:46858"/>
        <dbReference type="ChEBI" id="CHEBI:61978"/>
        <dbReference type="ChEBI" id="CHEBI:456216"/>
        <dbReference type="EC" id="2.7.10.1"/>
    </reaction>
</comment>
<keyword evidence="7" id="KW-0812">Transmembrane</keyword>
<dbReference type="InterPro" id="IPR000494">
    <property type="entry name" value="Rcpt_L-dom"/>
</dbReference>
<dbReference type="InterPro" id="IPR002011">
    <property type="entry name" value="Tyr_kinase_rcpt_2_CS"/>
</dbReference>
<evidence type="ECO:0000256" key="15">
    <source>
        <dbReference type="ARBA" id="ARBA00023136"/>
    </source>
</evidence>
<dbReference type="InterPro" id="IPR050122">
    <property type="entry name" value="RTK"/>
</dbReference>
<dbReference type="PROSITE" id="PS00109">
    <property type="entry name" value="PROTEIN_KINASE_TYR"/>
    <property type="match status" value="1"/>
</dbReference>
<evidence type="ECO:0000256" key="8">
    <source>
        <dbReference type="ARBA" id="ARBA00022723"/>
    </source>
</evidence>
<dbReference type="SUPFAM" id="SSF56112">
    <property type="entry name" value="Protein kinase-like (PK-like)"/>
    <property type="match status" value="1"/>
</dbReference>
<evidence type="ECO:0000256" key="11">
    <source>
        <dbReference type="ARBA" id="ARBA00022741"/>
    </source>
</evidence>
<dbReference type="InterPro" id="IPR008266">
    <property type="entry name" value="Tyr_kinase_AS"/>
</dbReference>
<dbReference type="GO" id="GO:0005009">
    <property type="term" value="F:insulin receptor activity"/>
    <property type="evidence" value="ECO:0007669"/>
    <property type="project" value="TreeGrafter"/>
</dbReference>
<dbReference type="InterPro" id="IPR006212">
    <property type="entry name" value="Furin_repeat"/>
</dbReference>
<dbReference type="PROSITE" id="PS00239">
    <property type="entry name" value="RECEPTOR_TYR_KIN_II"/>
    <property type="match status" value="1"/>
</dbReference>
<dbReference type="STRING" id="451379.A0A0N5AQ89"/>
<evidence type="ECO:0000256" key="17">
    <source>
        <dbReference type="ARBA" id="ARBA00023170"/>
    </source>
</evidence>
<dbReference type="SUPFAM" id="SSF52058">
    <property type="entry name" value="L domain-like"/>
    <property type="match status" value="2"/>
</dbReference>
<dbReference type="AlphaFoldDB" id="A0A0N5AQ89"/>
<sequence length="815" mass="92805">DRYCGNVDIRTSSKYGDPHISYENCTVVEGNVIIAVYNDTAIDESAYAIFKTIRVVTGFVVVFFTENLRSLSRVLPNLRIIGGDDLIDDYSLIVYSNVGLYDIGLSKLTAILNGGVYSAGNGNLCYVRSINWNKLLEASDRHIYIDEGSNLKAEHSDRCLTENGKSMCWSNTTCQKGVVVYFKFICIIRGPGCDDKGQRCHEQCLGGCFIINDPGSCYYCRNVAHEGKCIESCPPGMFELKVPRRISLFYDNLKFVDEEDSYKCKKCVDEKGCVKKCNGDFLLHDGAELKRLFYGECEIIDGNLEIELTDKVGYYMAGALDETLSRIKVITGYLIVRFSTSLASLRSFKNLERIGGKSLYQNRFALAVFDNKNLVELLDTNDGKGLIIENGTVQFQNNPQLCYEEIMKLVRYANLQNSSIDASPFSNGDQAICKYLYAYYVQTKVVKHNGSRQGFSKVDFFRTRPFHPSEPDDFQYKASVFYAKPLPDSGYNFTECAVKRSPLTDDTLSRKHFIAEGQLMKNFDTTFIIKLYGISAGKGQPALIFLEYMENGNLRDLLRGRRCKQEQDAVNMEQCFLWGAQIADAMAYLEAYQFVHRDLAARNILVDGKENVKLGDFGLTRDVYYHEYYRPSGARPLPVRWMSPETMRDGIFTSKSDVWSYGIVLYEIFTLGERPYPHVDNDLVFDYVEERNVNKKPFGCPSFWYDLMLECWHFQPNSRPTFAEIVTKLLPFVQDPDFIDVGLFFLFSLCKSNRRPNGVIKNVKKEPELKALQNGSDVIPIESKKQFRIINNMGSLNHTSKPSEYSRVTIEEDSV</sequence>
<dbReference type="InterPro" id="IPR001245">
    <property type="entry name" value="Ser-Thr/Tyr_kinase_cat_dom"/>
</dbReference>
<dbReference type="Pfam" id="PF01030">
    <property type="entry name" value="Recep_L_domain"/>
    <property type="match status" value="2"/>
</dbReference>
<evidence type="ECO:0000256" key="14">
    <source>
        <dbReference type="ARBA" id="ARBA00022989"/>
    </source>
</evidence>
<dbReference type="InterPro" id="IPR011009">
    <property type="entry name" value="Kinase-like_dom_sf"/>
</dbReference>
<evidence type="ECO:0000256" key="1">
    <source>
        <dbReference type="ARBA" id="ARBA00001936"/>
    </source>
</evidence>
<dbReference type="InterPro" id="IPR036941">
    <property type="entry name" value="Rcpt_L-dom_sf"/>
</dbReference>
<dbReference type="Proteomes" id="UP000046393">
    <property type="component" value="Unplaced"/>
</dbReference>
<proteinExistence type="predicted"/>
<dbReference type="PROSITE" id="PS50011">
    <property type="entry name" value="PROTEIN_KINASE_DOM"/>
    <property type="match status" value="1"/>
</dbReference>
<evidence type="ECO:0000256" key="18">
    <source>
        <dbReference type="ARBA" id="ARBA00023180"/>
    </source>
</evidence>
<reference evidence="22" key="1">
    <citation type="submission" date="2017-02" db="UniProtKB">
        <authorList>
            <consortium name="WormBaseParasite"/>
        </authorList>
    </citation>
    <scope>IDENTIFICATION</scope>
</reference>
<dbReference type="InterPro" id="IPR009030">
    <property type="entry name" value="Growth_fac_rcpt_cys_sf"/>
</dbReference>
<dbReference type="GO" id="GO:0005899">
    <property type="term" value="C:insulin receptor complex"/>
    <property type="evidence" value="ECO:0007669"/>
    <property type="project" value="TreeGrafter"/>
</dbReference>
<evidence type="ECO:0000256" key="7">
    <source>
        <dbReference type="ARBA" id="ARBA00022692"/>
    </source>
</evidence>
<keyword evidence="17" id="KW-0675">Receptor</keyword>
<keyword evidence="13" id="KW-0067">ATP-binding</keyword>
<evidence type="ECO:0000256" key="16">
    <source>
        <dbReference type="ARBA" id="ARBA00023137"/>
    </source>
</evidence>
<evidence type="ECO:0000313" key="21">
    <source>
        <dbReference type="Proteomes" id="UP000046393"/>
    </source>
</evidence>
<keyword evidence="16" id="KW-0829">Tyrosine-protein kinase</keyword>
<dbReference type="SMART" id="SM00219">
    <property type="entry name" value="TyrKc"/>
    <property type="match status" value="1"/>
</dbReference>
<keyword evidence="14" id="KW-1133">Transmembrane helix</keyword>
<evidence type="ECO:0000256" key="9">
    <source>
        <dbReference type="ARBA" id="ARBA00022729"/>
    </source>
</evidence>
<dbReference type="FunFam" id="1.10.510.10:FF:000554">
    <property type="entry name" value="Predicted protein"/>
    <property type="match status" value="1"/>
</dbReference>